<organism evidence="2 3">
    <name type="scientific">Decorospora gaudefroyi</name>
    <dbReference type="NCBI Taxonomy" id="184978"/>
    <lineage>
        <taxon>Eukaryota</taxon>
        <taxon>Fungi</taxon>
        <taxon>Dikarya</taxon>
        <taxon>Ascomycota</taxon>
        <taxon>Pezizomycotina</taxon>
        <taxon>Dothideomycetes</taxon>
        <taxon>Pleosporomycetidae</taxon>
        <taxon>Pleosporales</taxon>
        <taxon>Pleosporineae</taxon>
        <taxon>Pleosporaceae</taxon>
        <taxon>Decorospora</taxon>
    </lineage>
</organism>
<dbReference type="PANTHER" id="PTHR35205:SF1">
    <property type="entry name" value="ZU5 DOMAIN-CONTAINING PROTEIN"/>
    <property type="match status" value="1"/>
</dbReference>
<keyword evidence="3" id="KW-1185">Reference proteome</keyword>
<dbReference type="PANTHER" id="PTHR35205">
    <property type="entry name" value="NB-ARC AND TPR DOMAIN PROTEIN"/>
    <property type="match status" value="1"/>
</dbReference>
<sequence>MEGSSWRSYNSIHASDNAKILLGDVYNSSPSQRDFKGNYSYSSLRLVTTFVPRPSLHDNLRKQLTHERAQDDSLCARIVVVWGLGGAGKSQLVLSYLRQHRQEYSASFWIEAGRKETIERDFLQVYRLLFDVTASGDVKTEDAVLAVKNWFVEQEGKWLFVFDGADDVDSMDGNKKVDNFVDIQHFIPDAPSVDVVITTRSSSAEGLTSLEVVKVAEMEAAEATTLFKKCSKIDCKGDDEATINEIVDELGYLALAVCLSGTYISNTPRLKLNLRKYLDEYRTRRKEILARKPNRLVHQYGESVLTTWETTFDAVAQQRAEASKLLTLLGFINFDDIFIKLFLPTSKDDDYEQNKEDGSGLAWYIEIFEEVKPDVIRMENSRSYFSIRVAAS</sequence>
<evidence type="ECO:0000313" key="2">
    <source>
        <dbReference type="EMBL" id="KAF1828162.1"/>
    </source>
</evidence>
<dbReference type="InterPro" id="IPR007111">
    <property type="entry name" value="NACHT_NTPase"/>
</dbReference>
<dbReference type="Proteomes" id="UP000800040">
    <property type="component" value="Unassembled WGS sequence"/>
</dbReference>
<name>A0A6A5K1T7_9PLEO</name>
<accession>A0A6A5K1T7</accession>
<dbReference type="AlphaFoldDB" id="A0A6A5K1T7"/>
<feature type="domain" description="NACHT" evidence="1">
    <location>
        <begin position="77"/>
        <end position="229"/>
    </location>
</feature>
<dbReference type="InterPro" id="IPR027417">
    <property type="entry name" value="P-loop_NTPase"/>
</dbReference>
<evidence type="ECO:0000259" key="1">
    <source>
        <dbReference type="Pfam" id="PF05729"/>
    </source>
</evidence>
<dbReference type="EMBL" id="ML975642">
    <property type="protein sequence ID" value="KAF1828162.1"/>
    <property type="molecule type" value="Genomic_DNA"/>
</dbReference>
<proteinExistence type="predicted"/>
<dbReference type="Gene3D" id="3.40.50.300">
    <property type="entry name" value="P-loop containing nucleotide triphosphate hydrolases"/>
    <property type="match status" value="1"/>
</dbReference>
<protein>
    <recommendedName>
        <fullName evidence="1">NACHT domain-containing protein</fullName>
    </recommendedName>
</protein>
<evidence type="ECO:0000313" key="3">
    <source>
        <dbReference type="Proteomes" id="UP000800040"/>
    </source>
</evidence>
<dbReference type="Pfam" id="PF05729">
    <property type="entry name" value="NACHT"/>
    <property type="match status" value="1"/>
</dbReference>
<dbReference type="SUPFAM" id="SSF52540">
    <property type="entry name" value="P-loop containing nucleoside triphosphate hydrolases"/>
    <property type="match status" value="1"/>
</dbReference>
<reference evidence="2" key="1">
    <citation type="submission" date="2020-01" db="EMBL/GenBank/DDBJ databases">
        <authorList>
            <consortium name="DOE Joint Genome Institute"/>
            <person name="Haridas S."/>
            <person name="Albert R."/>
            <person name="Binder M."/>
            <person name="Bloem J."/>
            <person name="Labutti K."/>
            <person name="Salamov A."/>
            <person name="Andreopoulos B."/>
            <person name="Baker S.E."/>
            <person name="Barry K."/>
            <person name="Bills G."/>
            <person name="Bluhm B.H."/>
            <person name="Cannon C."/>
            <person name="Castanera R."/>
            <person name="Culley D.E."/>
            <person name="Daum C."/>
            <person name="Ezra D."/>
            <person name="Gonzalez J.B."/>
            <person name="Henrissat B."/>
            <person name="Kuo A."/>
            <person name="Liang C."/>
            <person name="Lipzen A."/>
            <person name="Lutzoni F."/>
            <person name="Magnuson J."/>
            <person name="Mondo S."/>
            <person name="Nolan M."/>
            <person name="Ohm R."/>
            <person name="Pangilinan J."/>
            <person name="Park H.-J."/>
            <person name="Ramirez L."/>
            <person name="Alfaro M."/>
            <person name="Sun H."/>
            <person name="Tritt A."/>
            <person name="Yoshinaga Y."/>
            <person name="Zwiers L.-H."/>
            <person name="Turgeon B.G."/>
            <person name="Goodwin S.B."/>
            <person name="Spatafora J.W."/>
            <person name="Crous P.W."/>
            <person name="Grigoriev I.V."/>
        </authorList>
    </citation>
    <scope>NUCLEOTIDE SEQUENCE</scope>
    <source>
        <strain evidence="2">P77</strain>
    </source>
</reference>
<gene>
    <name evidence="2" type="ORF">BDW02DRAFT_271760</name>
</gene>
<dbReference type="OrthoDB" id="3691648at2759"/>